<evidence type="ECO:0000313" key="8">
    <source>
        <dbReference type="Proteomes" id="UP001527866"/>
    </source>
</evidence>
<gene>
    <name evidence="7" type="ORF">O4J56_19120</name>
</gene>
<feature type="domain" description="HTH tetR-type" evidence="6">
    <location>
        <begin position="12"/>
        <end position="72"/>
    </location>
</feature>
<name>A0ABT4U8M5_9ACTN</name>
<dbReference type="InterPro" id="IPR050109">
    <property type="entry name" value="HTH-type_TetR-like_transc_reg"/>
</dbReference>
<comment type="caution">
    <text evidence="7">The sequence shown here is derived from an EMBL/GenBank/DDBJ whole genome shotgun (WGS) entry which is preliminary data.</text>
</comment>
<evidence type="ECO:0000313" key="7">
    <source>
        <dbReference type="EMBL" id="MDA2812765.1"/>
    </source>
</evidence>
<dbReference type="Gene3D" id="1.10.357.10">
    <property type="entry name" value="Tetracycline Repressor, domain 2"/>
    <property type="match status" value="1"/>
</dbReference>
<protein>
    <submittedName>
        <fullName evidence="7">Helix-turn-helix domain containing protein</fullName>
    </submittedName>
</protein>
<keyword evidence="8" id="KW-1185">Reference proteome</keyword>
<keyword evidence="3 5" id="KW-0238">DNA-binding</keyword>
<proteinExistence type="predicted"/>
<accession>A0ABT4U8M5</accession>
<evidence type="ECO:0000256" key="5">
    <source>
        <dbReference type="PROSITE-ProRule" id="PRU00335"/>
    </source>
</evidence>
<evidence type="ECO:0000256" key="2">
    <source>
        <dbReference type="ARBA" id="ARBA00023015"/>
    </source>
</evidence>
<dbReference type="Pfam" id="PF00440">
    <property type="entry name" value="TetR_N"/>
    <property type="match status" value="1"/>
</dbReference>
<keyword evidence="4" id="KW-0804">Transcription</keyword>
<dbReference type="Proteomes" id="UP001527866">
    <property type="component" value="Unassembled WGS sequence"/>
</dbReference>
<dbReference type="InterPro" id="IPR009057">
    <property type="entry name" value="Homeodomain-like_sf"/>
</dbReference>
<keyword evidence="1" id="KW-0678">Repressor</keyword>
<dbReference type="InterPro" id="IPR036271">
    <property type="entry name" value="Tet_transcr_reg_TetR-rel_C_sf"/>
</dbReference>
<reference evidence="7 8" key="1">
    <citation type="submission" date="2023-01" db="EMBL/GenBank/DDBJ databases">
        <title>Draft genome sequence of Nocardiopsis sp. RSe5-2 isolated from halophytes.</title>
        <authorList>
            <person name="Duangmal K."/>
            <person name="Chantavorakit T."/>
        </authorList>
    </citation>
    <scope>NUCLEOTIDE SEQUENCE [LARGE SCALE GENOMIC DNA]</scope>
    <source>
        <strain evidence="7 8">RSe5-2</strain>
    </source>
</reference>
<dbReference type="InterPro" id="IPR039538">
    <property type="entry name" value="BetI_C"/>
</dbReference>
<dbReference type="Pfam" id="PF13977">
    <property type="entry name" value="TetR_C_6"/>
    <property type="match status" value="1"/>
</dbReference>
<dbReference type="PRINTS" id="PR00455">
    <property type="entry name" value="HTHTETR"/>
</dbReference>
<evidence type="ECO:0000256" key="3">
    <source>
        <dbReference type="ARBA" id="ARBA00023125"/>
    </source>
</evidence>
<dbReference type="PANTHER" id="PTHR30055">
    <property type="entry name" value="HTH-TYPE TRANSCRIPTIONAL REGULATOR RUTR"/>
    <property type="match status" value="1"/>
</dbReference>
<dbReference type="PROSITE" id="PS50977">
    <property type="entry name" value="HTH_TETR_2"/>
    <property type="match status" value="1"/>
</dbReference>
<dbReference type="EMBL" id="JAQFWQ010000058">
    <property type="protein sequence ID" value="MDA2812765.1"/>
    <property type="molecule type" value="Genomic_DNA"/>
</dbReference>
<dbReference type="PANTHER" id="PTHR30055:SF234">
    <property type="entry name" value="HTH-TYPE TRANSCRIPTIONAL REGULATOR BETI"/>
    <property type="match status" value="1"/>
</dbReference>
<feature type="DNA-binding region" description="H-T-H motif" evidence="5">
    <location>
        <begin position="35"/>
        <end position="54"/>
    </location>
</feature>
<dbReference type="SUPFAM" id="SSF48498">
    <property type="entry name" value="Tetracyclin repressor-like, C-terminal domain"/>
    <property type="match status" value="1"/>
</dbReference>
<dbReference type="RefSeq" id="WP_270687433.1">
    <property type="nucleotide sequence ID" value="NZ_JAQFWQ010000058.1"/>
</dbReference>
<dbReference type="InterPro" id="IPR001647">
    <property type="entry name" value="HTH_TetR"/>
</dbReference>
<evidence type="ECO:0000256" key="4">
    <source>
        <dbReference type="ARBA" id="ARBA00023163"/>
    </source>
</evidence>
<evidence type="ECO:0000259" key="6">
    <source>
        <dbReference type="PROSITE" id="PS50977"/>
    </source>
</evidence>
<organism evidence="7 8">
    <name type="scientific">Nocardiopsis endophytica</name>
    <dbReference type="NCBI Taxonomy" id="3018445"/>
    <lineage>
        <taxon>Bacteria</taxon>
        <taxon>Bacillati</taxon>
        <taxon>Actinomycetota</taxon>
        <taxon>Actinomycetes</taxon>
        <taxon>Streptosporangiales</taxon>
        <taxon>Nocardiopsidaceae</taxon>
        <taxon>Nocardiopsis</taxon>
    </lineage>
</organism>
<sequence>MPERLTRQESRRRTRGRLLEAAAELFAERGVNGASVEQIAERAGYSRGAFYGNFDGKDALVAELLAERTRREAEEVRAATADAASRAEAFEALRAWNRERARNLDSWLALRMELLLHAIRTPELRPLLAERERAARAALAEGVRHELDREGAEAPADPAFLALIAHALEDGLLIQRVLDPGGVGDEAVVDAVELLLRSWTALGGEPERAGETGAP</sequence>
<keyword evidence="2" id="KW-0805">Transcription regulation</keyword>
<evidence type="ECO:0000256" key="1">
    <source>
        <dbReference type="ARBA" id="ARBA00022491"/>
    </source>
</evidence>
<dbReference type="SUPFAM" id="SSF46689">
    <property type="entry name" value="Homeodomain-like"/>
    <property type="match status" value="1"/>
</dbReference>